<evidence type="ECO:0000256" key="4">
    <source>
        <dbReference type="ARBA" id="ARBA00014046"/>
    </source>
</evidence>
<dbReference type="InParanoid" id="A0A3N0VL49"/>
<dbReference type="Gene3D" id="1.10.579.10">
    <property type="entry name" value="DNA Cyclobutane Dipyrimidine Photolyase, subunit A, domain 3"/>
    <property type="match status" value="1"/>
</dbReference>
<evidence type="ECO:0000256" key="14">
    <source>
        <dbReference type="RuleBase" id="RU004182"/>
    </source>
</evidence>
<evidence type="ECO:0000259" key="15">
    <source>
        <dbReference type="PROSITE" id="PS51645"/>
    </source>
</evidence>
<dbReference type="InterPro" id="IPR002081">
    <property type="entry name" value="Cryptochrome/DNA_photolyase_1"/>
</dbReference>
<feature type="site" description="Electron transfer via tryptophanyl radical" evidence="13">
    <location>
        <position position="369"/>
    </location>
</feature>
<evidence type="ECO:0000313" key="16">
    <source>
        <dbReference type="EMBL" id="ROH93440.1"/>
    </source>
</evidence>
<dbReference type="RefSeq" id="WP_123210295.1">
    <property type="nucleotide sequence ID" value="NZ_RJVO01000001.1"/>
</dbReference>
<dbReference type="EC" id="4.1.99.3" evidence="3"/>
<keyword evidence="6 12" id="KW-0274">FAD</keyword>
<dbReference type="PANTHER" id="PTHR11455:SF9">
    <property type="entry name" value="CRYPTOCHROME CIRCADIAN CLOCK 5 ISOFORM X1"/>
    <property type="match status" value="1"/>
</dbReference>
<dbReference type="PANTHER" id="PTHR11455">
    <property type="entry name" value="CRYPTOCHROME"/>
    <property type="match status" value="1"/>
</dbReference>
<sequence>MHSTDTAIVWLRRDLRLADQPALHAAAQRHARVLPLYLHAPEEESPWLPGAASRWWLHHSLSALAESLAALGSPLLIRRGPSTEALRQLARETGAGAVYWTRLYEPTGIARDRMVKEALRADGLLAESFNAALLFEPWELKTGGGEPYRVFSPFWRNAEARLDHLPAPLPAPARLSPPERSVAGLSIAELNLLPRIPWDEGFYPHWTPGEAGARQRLEQFAASAIGRYKEQRDQPAVPATSGLSPHLHFGELSPRSALLAAREAARTASPGWLASAEHFVRELGWREFSHHLLFHYPATDRLPMYDKFAAFPWRQPDDYASDLAAWQQGRTGIPIVDAGMRQLWQSGWVHNRVRMIVASLLTKNLLIPWQEGAQWFWDTLVDASLPQNSLGWQWSAGCGADAAPYFRIFNPVLQGEKFDPEGSYTRRWLPELARLPAKYLHRPWEAPSEIRRAAGLGLDSVYARPIVDLARSRDRALAAYEQIKAG</sequence>
<reference evidence="16 17" key="1">
    <citation type="submission" date="2018-10" db="EMBL/GenBank/DDBJ databases">
        <authorList>
            <person name="Chen W.-M."/>
        </authorList>
    </citation>
    <scope>NUCLEOTIDE SEQUENCE [LARGE SCALE GENOMIC DNA]</scope>
    <source>
        <strain evidence="16 17">THS-13</strain>
    </source>
</reference>
<dbReference type="PROSITE" id="PS00394">
    <property type="entry name" value="DNA_PHOTOLYASES_1_1"/>
    <property type="match status" value="1"/>
</dbReference>
<comment type="cofactor">
    <cofactor evidence="1">
        <name>(6R)-5,10-methylene-5,6,7,8-tetrahydrofolate</name>
        <dbReference type="ChEBI" id="CHEBI:15636"/>
    </cofactor>
</comment>
<proteinExistence type="inferred from homology"/>
<dbReference type="InterPro" id="IPR036155">
    <property type="entry name" value="Crypto/Photolyase_N_sf"/>
</dbReference>
<comment type="cofactor">
    <cofactor evidence="12">
        <name>FAD</name>
        <dbReference type="ChEBI" id="CHEBI:57692"/>
    </cofactor>
    <text evidence="12">Binds 1 FAD per subunit.</text>
</comment>
<evidence type="ECO:0000256" key="8">
    <source>
        <dbReference type="ARBA" id="ARBA00031671"/>
    </source>
</evidence>
<accession>A0A3N0VL49</accession>
<evidence type="ECO:0000256" key="1">
    <source>
        <dbReference type="ARBA" id="ARBA00001932"/>
    </source>
</evidence>
<feature type="domain" description="Photolyase/cryptochrome alpha/beta" evidence="15">
    <location>
        <begin position="5"/>
        <end position="134"/>
    </location>
</feature>
<evidence type="ECO:0000256" key="5">
    <source>
        <dbReference type="ARBA" id="ARBA00022630"/>
    </source>
</evidence>
<name>A0A3N0VL49_9GAMM</name>
<dbReference type="Pfam" id="PF00875">
    <property type="entry name" value="DNA_photolyase"/>
    <property type="match status" value="1"/>
</dbReference>
<dbReference type="InterPro" id="IPR018394">
    <property type="entry name" value="DNA_photolyase_1_CS_C"/>
</dbReference>
<keyword evidence="16" id="KW-0456">Lyase</keyword>
<protein>
    <recommendedName>
        <fullName evidence="4">Deoxyribodipyrimidine photo-lyase</fullName>
        <ecNumber evidence="3">4.1.99.3</ecNumber>
    </recommendedName>
    <alternativeName>
        <fullName evidence="8">DNA photolyase</fullName>
    </alternativeName>
    <alternativeName>
        <fullName evidence="11">Photoreactivating enzyme</fullName>
    </alternativeName>
</protein>
<dbReference type="Gene3D" id="3.40.50.620">
    <property type="entry name" value="HUPs"/>
    <property type="match status" value="1"/>
</dbReference>
<comment type="catalytic activity">
    <reaction evidence="9">
        <text>cyclobutadipyrimidine (in DNA) = 2 pyrimidine residues (in DNA).</text>
        <dbReference type="EC" id="4.1.99.3"/>
    </reaction>
</comment>
<comment type="caution">
    <text evidence="16">The sequence shown here is derived from an EMBL/GenBank/DDBJ whole genome shotgun (WGS) entry which is preliminary data.</text>
</comment>
<evidence type="ECO:0000256" key="3">
    <source>
        <dbReference type="ARBA" id="ARBA00013149"/>
    </source>
</evidence>
<dbReference type="PRINTS" id="PR00147">
    <property type="entry name" value="DNAPHOTLYASE"/>
</dbReference>
<evidence type="ECO:0000256" key="11">
    <source>
        <dbReference type="ARBA" id="ARBA00083107"/>
    </source>
</evidence>
<feature type="site" description="Electron transfer via tryptophanyl radical" evidence="13">
    <location>
        <position position="392"/>
    </location>
</feature>
<organism evidence="16 17">
    <name type="scientific">Stagnimonas aquatica</name>
    <dbReference type="NCBI Taxonomy" id="2689987"/>
    <lineage>
        <taxon>Bacteria</taxon>
        <taxon>Pseudomonadati</taxon>
        <taxon>Pseudomonadota</taxon>
        <taxon>Gammaproteobacteria</taxon>
        <taxon>Nevskiales</taxon>
        <taxon>Nevskiaceae</taxon>
        <taxon>Stagnimonas</taxon>
    </lineage>
</organism>
<dbReference type="Proteomes" id="UP000282106">
    <property type="component" value="Unassembled WGS sequence"/>
</dbReference>
<dbReference type="InterPro" id="IPR036134">
    <property type="entry name" value="Crypto/Photolyase_FAD-like_sf"/>
</dbReference>
<dbReference type="FunFam" id="1.10.579.10:FF:000003">
    <property type="entry name" value="Deoxyribodipyrimidine photo-lyase"/>
    <property type="match status" value="1"/>
</dbReference>
<dbReference type="InterPro" id="IPR005101">
    <property type="entry name" value="Cryptochr/Photolyase_FAD-bd"/>
</dbReference>
<dbReference type="SUPFAM" id="SSF52425">
    <property type="entry name" value="Cryptochrome/photolyase, N-terminal domain"/>
    <property type="match status" value="1"/>
</dbReference>
<dbReference type="GO" id="GO:0003677">
    <property type="term" value="F:DNA binding"/>
    <property type="evidence" value="ECO:0007669"/>
    <property type="project" value="TreeGrafter"/>
</dbReference>
<dbReference type="AlphaFoldDB" id="A0A3N0VL49"/>
<comment type="similarity">
    <text evidence="2">Belongs to the DNA photolyase class-1 family.</text>
</comment>
<dbReference type="EMBL" id="RJVO01000001">
    <property type="protein sequence ID" value="ROH93440.1"/>
    <property type="molecule type" value="Genomic_DNA"/>
</dbReference>
<dbReference type="InterPro" id="IPR006050">
    <property type="entry name" value="DNA_photolyase_N"/>
</dbReference>
<comment type="function">
    <text evidence="10">Involved in repair of UV radiation-induced DNA damage. Catalyzes the light-dependent monomerization (300-600 nm) of cyclobutyl pyrimidine dimers (in cis-syn configuration), which are formed between adjacent bases on the same DNA strand upon exposure to ultraviolet radiation.</text>
</comment>
<evidence type="ECO:0000256" key="12">
    <source>
        <dbReference type="PIRSR" id="PIRSR602081-1"/>
    </source>
</evidence>
<dbReference type="GO" id="GO:0071949">
    <property type="term" value="F:FAD binding"/>
    <property type="evidence" value="ECO:0007669"/>
    <property type="project" value="TreeGrafter"/>
</dbReference>
<feature type="binding site" evidence="12">
    <location>
        <position position="279"/>
    </location>
    <ligand>
        <name>FAD</name>
        <dbReference type="ChEBI" id="CHEBI:57692"/>
    </ligand>
</feature>
<keyword evidence="5 12" id="KW-0285">Flavoprotein</keyword>
<evidence type="ECO:0000256" key="13">
    <source>
        <dbReference type="PIRSR" id="PIRSR602081-2"/>
    </source>
</evidence>
<keyword evidence="17" id="KW-1185">Reference proteome</keyword>
<dbReference type="FunCoup" id="A0A3N0VL49">
    <property type="interactions" value="337"/>
</dbReference>
<dbReference type="GO" id="GO:0003904">
    <property type="term" value="F:deoxyribodipyrimidine photo-lyase activity"/>
    <property type="evidence" value="ECO:0007669"/>
    <property type="project" value="UniProtKB-EC"/>
</dbReference>
<gene>
    <name evidence="16" type="ORF">ED208_02680</name>
</gene>
<evidence type="ECO:0000256" key="9">
    <source>
        <dbReference type="ARBA" id="ARBA00033999"/>
    </source>
</evidence>
<dbReference type="PROSITE" id="PS51645">
    <property type="entry name" value="PHR_CRY_ALPHA_BETA"/>
    <property type="match status" value="1"/>
</dbReference>
<dbReference type="Gene3D" id="1.25.40.80">
    <property type="match status" value="1"/>
</dbReference>
<feature type="site" description="Electron transfer via tryptophanyl radical" evidence="13">
    <location>
        <position position="313"/>
    </location>
</feature>
<comment type="similarity">
    <text evidence="14">Belongs to the DNA photolyase family.</text>
</comment>
<evidence type="ECO:0000256" key="6">
    <source>
        <dbReference type="ARBA" id="ARBA00022827"/>
    </source>
</evidence>
<evidence type="ECO:0000256" key="7">
    <source>
        <dbReference type="ARBA" id="ARBA00022991"/>
    </source>
</evidence>
<feature type="binding site" evidence="12">
    <location>
        <position position="228"/>
    </location>
    <ligand>
        <name>FAD</name>
        <dbReference type="ChEBI" id="CHEBI:57692"/>
    </ligand>
</feature>
<evidence type="ECO:0000313" key="17">
    <source>
        <dbReference type="Proteomes" id="UP000282106"/>
    </source>
</evidence>
<dbReference type="GO" id="GO:0000719">
    <property type="term" value="P:photoreactive repair"/>
    <property type="evidence" value="ECO:0007669"/>
    <property type="project" value="UniProtKB-ARBA"/>
</dbReference>
<dbReference type="InterPro" id="IPR014729">
    <property type="entry name" value="Rossmann-like_a/b/a_fold"/>
</dbReference>
<keyword evidence="7 14" id="KW-0157">Chromophore</keyword>
<evidence type="ECO:0000256" key="10">
    <source>
        <dbReference type="ARBA" id="ARBA00059220"/>
    </source>
</evidence>
<dbReference type="Pfam" id="PF03441">
    <property type="entry name" value="FAD_binding_7"/>
    <property type="match status" value="1"/>
</dbReference>
<feature type="binding site" evidence="12">
    <location>
        <begin position="240"/>
        <end position="244"/>
    </location>
    <ligand>
        <name>FAD</name>
        <dbReference type="ChEBI" id="CHEBI:57692"/>
    </ligand>
</feature>
<dbReference type="SUPFAM" id="SSF48173">
    <property type="entry name" value="Cryptochrome/photolyase FAD-binding domain"/>
    <property type="match status" value="1"/>
</dbReference>
<dbReference type="GO" id="GO:0009416">
    <property type="term" value="P:response to light stimulus"/>
    <property type="evidence" value="ECO:0007669"/>
    <property type="project" value="TreeGrafter"/>
</dbReference>
<evidence type="ECO:0000256" key="2">
    <source>
        <dbReference type="ARBA" id="ARBA00005862"/>
    </source>
</evidence>